<evidence type="ECO:0000313" key="1">
    <source>
        <dbReference type="EMBL" id="MCJ2378174.1"/>
    </source>
</evidence>
<dbReference type="EMBL" id="JAJNNZ010000014">
    <property type="protein sequence ID" value="MCJ2378174.1"/>
    <property type="molecule type" value="Genomic_DNA"/>
</dbReference>
<comment type="caution">
    <text evidence="1">The sequence shown here is derived from an EMBL/GenBank/DDBJ whole genome shotgun (WGS) entry which is preliminary data.</text>
</comment>
<dbReference type="AlphaFoldDB" id="A0A9X2AWQ3"/>
<organism evidence="1 2">
    <name type="scientific">Vibrio gelatinilyticus</name>
    <dbReference type="NCBI Taxonomy" id="2893468"/>
    <lineage>
        <taxon>Bacteria</taxon>
        <taxon>Pseudomonadati</taxon>
        <taxon>Pseudomonadota</taxon>
        <taxon>Gammaproteobacteria</taxon>
        <taxon>Vibrionales</taxon>
        <taxon>Vibrionaceae</taxon>
        <taxon>Vibrio</taxon>
    </lineage>
</organism>
<keyword evidence="2" id="KW-1185">Reference proteome</keyword>
<gene>
    <name evidence="1" type="ORF">LNL84_15240</name>
</gene>
<proteinExistence type="predicted"/>
<evidence type="ECO:0000313" key="2">
    <source>
        <dbReference type="Proteomes" id="UP001139488"/>
    </source>
</evidence>
<dbReference type="Proteomes" id="UP001139488">
    <property type="component" value="Unassembled WGS sequence"/>
</dbReference>
<reference evidence="1" key="1">
    <citation type="submission" date="2021-11" db="EMBL/GenBank/DDBJ databases">
        <title>Vibrio ZSDE26 sp. nov. and Vibrio ZSDZ34 sp. nov., isolated from coastal seawater in Qingdao.</title>
        <authorList>
            <person name="Zhang P."/>
        </authorList>
    </citation>
    <scope>NUCLEOTIDE SEQUENCE</scope>
    <source>
        <strain evidence="1">ZSDZ34</strain>
    </source>
</reference>
<sequence length="117" mass="13541">MNYNTQQLYYNYKLRLKKVLTDAGARSDEIALVIENTTNGLLEAHKRLVLKYTEHDRLTLLLSAEALVYNITTRLRGSPSKRLQDLDTLALILKMEALRIDPDVFGPEYPLKTYRLD</sequence>
<name>A0A9X2AWQ3_9VIBR</name>
<accession>A0A9X2AWQ3</accession>
<dbReference type="RefSeq" id="WP_244358414.1">
    <property type="nucleotide sequence ID" value="NZ_JAJNNZ010000014.1"/>
</dbReference>
<protein>
    <submittedName>
        <fullName evidence="1">Uncharacterized protein</fullName>
    </submittedName>
</protein>